<evidence type="ECO:0000313" key="4">
    <source>
        <dbReference type="Proteomes" id="UP000245533"/>
    </source>
</evidence>
<name>A0A316TVC8_9BACT</name>
<keyword evidence="3" id="KW-0030">Aminoacyl-tRNA synthetase</keyword>
<keyword evidence="4" id="KW-1185">Reference proteome</keyword>
<keyword evidence="1" id="KW-1133">Transmembrane helix</keyword>
<keyword evidence="3" id="KW-0436">Ligase</keyword>
<proteinExistence type="predicted"/>
<gene>
    <name evidence="3" type="ORF">DDZ15_02335</name>
</gene>
<dbReference type="InterPro" id="IPR046216">
    <property type="entry name" value="DUF6249"/>
</dbReference>
<feature type="transmembrane region" description="Helical" evidence="1">
    <location>
        <begin position="57"/>
        <end position="81"/>
    </location>
</feature>
<sequence>MSQLTFTIIFLAFLTAGFLAWFFTHQAREKERLMLIEKGIDVPDKESGFNFKFRFPWLRLGIVITAISTGIFTGILIESIVDLRGEIIPVFMFLFGGIGMIIAHYAGKKDS</sequence>
<dbReference type="Pfam" id="PF19762">
    <property type="entry name" value="DUF6249"/>
    <property type="match status" value="1"/>
</dbReference>
<feature type="domain" description="DUF6249" evidence="2">
    <location>
        <begin position="8"/>
        <end position="106"/>
    </location>
</feature>
<evidence type="ECO:0000259" key="2">
    <source>
        <dbReference type="Pfam" id="PF19762"/>
    </source>
</evidence>
<dbReference type="RefSeq" id="WP_109644432.1">
    <property type="nucleotide sequence ID" value="NZ_QGGB01000002.1"/>
</dbReference>
<dbReference type="Proteomes" id="UP000245533">
    <property type="component" value="Unassembled WGS sequence"/>
</dbReference>
<keyword evidence="1" id="KW-0812">Transmembrane</keyword>
<comment type="caution">
    <text evidence="3">The sequence shown here is derived from an EMBL/GenBank/DDBJ whole genome shotgun (WGS) entry which is preliminary data.</text>
</comment>
<feature type="transmembrane region" description="Helical" evidence="1">
    <location>
        <begin position="6"/>
        <end position="24"/>
    </location>
</feature>
<feature type="transmembrane region" description="Helical" evidence="1">
    <location>
        <begin position="87"/>
        <end position="107"/>
    </location>
</feature>
<reference evidence="3 4" key="1">
    <citation type="submission" date="2018-05" db="EMBL/GenBank/DDBJ databases">
        <title>Rhodohalobacter halophilus gen. nov., sp. nov., a moderately halophilic member of the family Balneolaceae.</title>
        <authorList>
            <person name="Liu Z.-W."/>
        </authorList>
    </citation>
    <scope>NUCLEOTIDE SEQUENCE [LARGE SCALE GENOMIC DNA]</scope>
    <source>
        <strain evidence="3 4">8A47</strain>
    </source>
</reference>
<organism evidence="3 4">
    <name type="scientific">Rhodohalobacter mucosus</name>
    <dbReference type="NCBI Taxonomy" id="2079485"/>
    <lineage>
        <taxon>Bacteria</taxon>
        <taxon>Pseudomonadati</taxon>
        <taxon>Balneolota</taxon>
        <taxon>Balneolia</taxon>
        <taxon>Balneolales</taxon>
        <taxon>Balneolaceae</taxon>
        <taxon>Rhodohalobacter</taxon>
    </lineage>
</organism>
<accession>A0A316TVC8</accession>
<evidence type="ECO:0000256" key="1">
    <source>
        <dbReference type="SAM" id="Phobius"/>
    </source>
</evidence>
<dbReference type="AlphaFoldDB" id="A0A316TVC8"/>
<dbReference type="EMBL" id="QGGB01000002">
    <property type="protein sequence ID" value="PWN07868.1"/>
    <property type="molecule type" value="Genomic_DNA"/>
</dbReference>
<evidence type="ECO:0000313" key="3">
    <source>
        <dbReference type="EMBL" id="PWN07868.1"/>
    </source>
</evidence>
<dbReference type="GO" id="GO:0004812">
    <property type="term" value="F:aminoacyl-tRNA ligase activity"/>
    <property type="evidence" value="ECO:0007669"/>
    <property type="project" value="UniProtKB-KW"/>
</dbReference>
<protein>
    <submittedName>
        <fullName evidence="3">Phenylalanyl-tRNA synthetase subunit alpha chain</fullName>
    </submittedName>
</protein>
<dbReference type="OrthoDB" id="679295at2"/>
<keyword evidence="1" id="KW-0472">Membrane</keyword>